<name>A0A1J4KCC4_9EUKA</name>
<proteinExistence type="predicted"/>
<keyword evidence="3" id="KW-1185">Reference proteome</keyword>
<dbReference type="AlphaFoldDB" id="A0A1J4KCC4"/>
<organism evidence="2 3">
    <name type="scientific">Tritrichomonas foetus</name>
    <dbReference type="NCBI Taxonomy" id="1144522"/>
    <lineage>
        <taxon>Eukaryota</taxon>
        <taxon>Metamonada</taxon>
        <taxon>Parabasalia</taxon>
        <taxon>Tritrichomonadida</taxon>
        <taxon>Tritrichomonadidae</taxon>
        <taxon>Tritrichomonas</taxon>
    </lineage>
</organism>
<evidence type="ECO:0000313" key="2">
    <source>
        <dbReference type="EMBL" id="OHT08584.1"/>
    </source>
</evidence>
<accession>A0A1J4KCC4</accession>
<dbReference type="RefSeq" id="XP_068361720.1">
    <property type="nucleotide sequence ID" value="XM_068502809.1"/>
</dbReference>
<protein>
    <submittedName>
        <fullName evidence="2">Uncharacterized protein</fullName>
    </submittedName>
</protein>
<dbReference type="EMBL" id="MLAK01000663">
    <property type="protein sequence ID" value="OHT08584.1"/>
    <property type="molecule type" value="Genomic_DNA"/>
</dbReference>
<evidence type="ECO:0000256" key="1">
    <source>
        <dbReference type="SAM" id="MobiDB-lite"/>
    </source>
</evidence>
<feature type="region of interest" description="Disordered" evidence="1">
    <location>
        <begin position="58"/>
        <end position="100"/>
    </location>
</feature>
<sequence length="178" mass="19531">MDNTVIQLCKISSSCEIFADQCVLNGYVPPHPGDLQRILNSSGWEFTQEQSSKLLQATISKEQSESSHDNSPAESLQNAIESTSPDENTNGKTAGEVTPEQISPIPLIETNIPESEIPEAVDISSEDQEVIKSIAEKSNNKLSQFTVNKIHEALPNVSTQNIRNVIRMLIAKGEIQNE</sequence>
<reference evidence="2" key="1">
    <citation type="submission" date="2016-10" db="EMBL/GenBank/DDBJ databases">
        <authorList>
            <person name="Benchimol M."/>
            <person name="Almeida L.G."/>
            <person name="Vasconcelos A.T."/>
            <person name="Perreira-Neves A."/>
            <person name="Rosa I.A."/>
            <person name="Tasca T."/>
            <person name="Bogo M.R."/>
            <person name="de Souza W."/>
        </authorList>
    </citation>
    <scope>NUCLEOTIDE SEQUENCE [LARGE SCALE GENOMIC DNA]</scope>
    <source>
        <strain evidence="2">K</strain>
    </source>
</reference>
<feature type="compositionally biased region" description="Polar residues" evidence="1">
    <location>
        <begin position="69"/>
        <end position="92"/>
    </location>
</feature>
<gene>
    <name evidence="2" type="ORF">TRFO_22848</name>
</gene>
<evidence type="ECO:0000313" key="3">
    <source>
        <dbReference type="Proteomes" id="UP000179807"/>
    </source>
</evidence>
<comment type="caution">
    <text evidence="2">The sequence shown here is derived from an EMBL/GenBank/DDBJ whole genome shotgun (WGS) entry which is preliminary data.</text>
</comment>
<dbReference type="GeneID" id="94837513"/>
<dbReference type="Proteomes" id="UP000179807">
    <property type="component" value="Unassembled WGS sequence"/>
</dbReference>
<dbReference type="VEuPathDB" id="TrichDB:TRFO_22848"/>